<comment type="caution">
    <text evidence="1">The sequence shown here is derived from an EMBL/GenBank/DDBJ whole genome shotgun (WGS) entry which is preliminary data.</text>
</comment>
<dbReference type="Proteomes" id="UP000324222">
    <property type="component" value="Unassembled WGS sequence"/>
</dbReference>
<protein>
    <submittedName>
        <fullName evidence="1">Uncharacterized protein</fullName>
    </submittedName>
</protein>
<keyword evidence="2" id="KW-1185">Reference proteome</keyword>
<sequence length="11" mass="1320">MRSSPWCPWGL</sequence>
<name>A0A5B7K241_PORTR</name>
<evidence type="ECO:0000313" key="1">
    <source>
        <dbReference type="EMBL" id="MPD00597.1"/>
    </source>
</evidence>
<reference evidence="1 2" key="1">
    <citation type="submission" date="2019-05" db="EMBL/GenBank/DDBJ databases">
        <title>Another draft genome of Portunus trituberculatus and its Hox gene families provides insights of decapod evolution.</title>
        <authorList>
            <person name="Jeong J.-H."/>
            <person name="Song I."/>
            <person name="Kim S."/>
            <person name="Choi T."/>
            <person name="Kim D."/>
            <person name="Ryu S."/>
            <person name="Kim W."/>
        </authorList>
    </citation>
    <scope>NUCLEOTIDE SEQUENCE [LARGE SCALE GENOMIC DNA]</scope>
    <source>
        <tissue evidence="1">Muscle</tissue>
    </source>
</reference>
<accession>A0A5B7K241</accession>
<gene>
    <name evidence="1" type="ORF">E2C01_096079</name>
</gene>
<organism evidence="1 2">
    <name type="scientific">Portunus trituberculatus</name>
    <name type="common">Swimming crab</name>
    <name type="synonym">Neptunus trituberculatus</name>
    <dbReference type="NCBI Taxonomy" id="210409"/>
    <lineage>
        <taxon>Eukaryota</taxon>
        <taxon>Metazoa</taxon>
        <taxon>Ecdysozoa</taxon>
        <taxon>Arthropoda</taxon>
        <taxon>Crustacea</taxon>
        <taxon>Multicrustacea</taxon>
        <taxon>Malacostraca</taxon>
        <taxon>Eumalacostraca</taxon>
        <taxon>Eucarida</taxon>
        <taxon>Decapoda</taxon>
        <taxon>Pleocyemata</taxon>
        <taxon>Brachyura</taxon>
        <taxon>Eubrachyura</taxon>
        <taxon>Portunoidea</taxon>
        <taxon>Portunidae</taxon>
        <taxon>Portuninae</taxon>
        <taxon>Portunus</taxon>
    </lineage>
</organism>
<dbReference type="EMBL" id="VSRR010123614">
    <property type="protein sequence ID" value="MPD00597.1"/>
    <property type="molecule type" value="Genomic_DNA"/>
</dbReference>
<proteinExistence type="predicted"/>
<evidence type="ECO:0000313" key="2">
    <source>
        <dbReference type="Proteomes" id="UP000324222"/>
    </source>
</evidence>